<dbReference type="GO" id="GO:0003723">
    <property type="term" value="F:RNA binding"/>
    <property type="evidence" value="ECO:0007669"/>
    <property type="project" value="UniProtKB-UniRule"/>
</dbReference>
<feature type="domain" description="RRM" evidence="3">
    <location>
        <begin position="7"/>
        <end position="83"/>
    </location>
</feature>
<evidence type="ECO:0000313" key="4">
    <source>
        <dbReference type="EMBL" id="CAH2274707.1"/>
    </source>
</evidence>
<dbReference type="SUPFAM" id="SSF54928">
    <property type="entry name" value="RNA-binding domain, RBD"/>
    <property type="match status" value="2"/>
</dbReference>
<dbReference type="FunFam" id="3.30.70.330:FF:000045">
    <property type="entry name" value="Nucleolysin tiar isoform 1"/>
    <property type="match status" value="1"/>
</dbReference>
<keyword evidence="1 2" id="KW-0694">RNA-binding</keyword>
<dbReference type="PANTHER" id="PTHR13518">
    <property type="entry name" value="PUTATIVE TREBLE-CLEF ZINC-FINGER C2ORF42 FAMILY MEMBER"/>
    <property type="match status" value="1"/>
</dbReference>
<organism evidence="4 5">
    <name type="scientific">Pelobates cultripes</name>
    <name type="common">Western spadefoot toad</name>
    <dbReference type="NCBI Taxonomy" id="61616"/>
    <lineage>
        <taxon>Eukaryota</taxon>
        <taxon>Metazoa</taxon>
        <taxon>Chordata</taxon>
        <taxon>Craniata</taxon>
        <taxon>Vertebrata</taxon>
        <taxon>Euteleostomi</taxon>
        <taxon>Amphibia</taxon>
        <taxon>Batrachia</taxon>
        <taxon>Anura</taxon>
        <taxon>Pelobatoidea</taxon>
        <taxon>Pelobatidae</taxon>
        <taxon>Pelobates</taxon>
    </lineage>
</organism>
<dbReference type="InterPro" id="IPR012677">
    <property type="entry name" value="Nucleotide-bd_a/b_plait_sf"/>
</dbReference>
<dbReference type="InterPro" id="IPR034830">
    <property type="entry name" value="TIA1_RRM2"/>
</dbReference>
<dbReference type="AlphaFoldDB" id="A0AAD1RQ90"/>
<evidence type="ECO:0000256" key="1">
    <source>
        <dbReference type="ARBA" id="ARBA00022884"/>
    </source>
</evidence>
<reference evidence="4" key="1">
    <citation type="submission" date="2022-03" db="EMBL/GenBank/DDBJ databases">
        <authorList>
            <person name="Alioto T."/>
            <person name="Alioto T."/>
            <person name="Gomez Garrido J."/>
        </authorList>
    </citation>
    <scope>NUCLEOTIDE SEQUENCE</scope>
</reference>
<dbReference type="InterPro" id="IPR026049">
    <property type="entry name" value="C2orf42"/>
</dbReference>
<dbReference type="CDD" id="cd12621">
    <property type="entry name" value="RRM3_TIA1"/>
    <property type="match status" value="1"/>
</dbReference>
<dbReference type="InterPro" id="IPR034827">
    <property type="entry name" value="TIA-1_RRM1"/>
</dbReference>
<evidence type="ECO:0000313" key="5">
    <source>
        <dbReference type="Proteomes" id="UP001295444"/>
    </source>
</evidence>
<evidence type="ECO:0000256" key="2">
    <source>
        <dbReference type="PROSITE-ProRule" id="PRU00176"/>
    </source>
</evidence>
<proteinExistence type="predicted"/>
<dbReference type="SMART" id="SM00361">
    <property type="entry name" value="RRM_1"/>
    <property type="match status" value="3"/>
</dbReference>
<feature type="domain" description="RRM" evidence="3">
    <location>
        <begin position="214"/>
        <end position="286"/>
    </location>
</feature>
<dbReference type="Pfam" id="PF00076">
    <property type="entry name" value="RRM_1"/>
    <property type="match status" value="3"/>
</dbReference>
<dbReference type="GO" id="GO:0005634">
    <property type="term" value="C:nucleus"/>
    <property type="evidence" value="ECO:0007669"/>
    <property type="project" value="TreeGrafter"/>
</dbReference>
<dbReference type="InterPro" id="IPR000504">
    <property type="entry name" value="RRM_dom"/>
</dbReference>
<dbReference type="InterPro" id="IPR035979">
    <property type="entry name" value="RBD_domain_sf"/>
</dbReference>
<protein>
    <submittedName>
        <fullName evidence="4">TIA1 cytotoxic granule-associated RNA binding</fullName>
    </submittedName>
</protein>
<feature type="domain" description="RRM" evidence="3">
    <location>
        <begin position="106"/>
        <end position="184"/>
    </location>
</feature>
<dbReference type="SMART" id="SM00360">
    <property type="entry name" value="RRM"/>
    <property type="match status" value="3"/>
</dbReference>
<accession>A0AAD1RQ90</accession>
<keyword evidence="5" id="KW-1185">Reference proteome</keyword>
<dbReference type="CDD" id="cd12615">
    <property type="entry name" value="RRM1_TIA1"/>
    <property type="match status" value="1"/>
</dbReference>
<sequence>MEEELPRTLYVGNLSRDVTEALILQVFSQIGPCKSCKMIMDTAGNDPYCFVEFFEHRHAAASLAAMNGRKIMGKEVKVNWATTPSSQKKEGNSSSVVSTLRSQDHFHVFVGDLSPEITTDDIKAAFGPFGRISDARVVKDMTTGKSKGYGFVSFFNKWDAENAIAQMGGQWLGGRQIRTNWATRKPPAPKSTYESTTKQLSYDEVVNQSSPSNCTVYCGGVTSGLTEQLMRQTFSPFGQIMEVRVFPDKGYSFVRFNAHESAAHAIVSVNGTTIEGHVVKCYWGKETPDMLNTVQQVREQSQISFPPPYGQWGQWYGGAQQIGQYMPNGWQVPTYGVYGQAWNQQGFSQTPSSATAWMGPNYGVQAPPGQNGTLITNQTGFPTPGELPASGIEKWRQIHLSLKFHHFFPTWEKPLSEESGNAHIVPSKDAVKLITGSDVQIFSVRQRDKGSDQRCLVMMGLSETTIQTAEGTIITQISSGRCFAPSCLKAAARGVVDAQCQHIKLTMNCQTEAEPLPLKSTILNAMQIPSKTRQSIWQLANEPAGPLVQRVTKTILVVRCKANQQHGLGYVHVSFTQRPSPLNESGHVFTCSCQPPKSSKGAQPKCETKEKCIHYYACLGAFASDDALAEEFTEYLCLLSGTVKEITVLATNCKMETEVQVQEQPPTVFKPKKRRKDEGICTNSTVPDSAINILRKTASKKLTNTPTMKRQGCGQLMDESQVSLSFQEWLASVTERIHQTMHYQFDGKPEPLVFHIPQSFFDALQQRLSMGSTRKRLPNSTTAFVRKDALPLGTFTKYTWLITNILHVKQIFDTPEMPLEITRSFVQNRDGTYELFKCPKVEVESIAETYGRIEKQPIRPLELKTFMKVGNTSPDQKEPIAFTIEWIPDILPLSKIGELRIKFEYGHHRNGPSGDFQEPVPHMEHTLEITPLTTITFD</sequence>
<gene>
    <name evidence="4" type="ORF">PECUL_23A037519</name>
</gene>
<dbReference type="InterPro" id="IPR003954">
    <property type="entry name" value="RRM_euk-type"/>
</dbReference>
<dbReference type="PANTHER" id="PTHR13518:SF1">
    <property type="entry name" value="C2ORF42 HOMOLOG"/>
    <property type="match status" value="1"/>
</dbReference>
<evidence type="ECO:0000259" key="3">
    <source>
        <dbReference type="PROSITE" id="PS50102"/>
    </source>
</evidence>
<dbReference type="PROSITE" id="PS50102">
    <property type="entry name" value="RRM"/>
    <property type="match status" value="3"/>
</dbReference>
<dbReference type="Proteomes" id="UP001295444">
    <property type="component" value="Chromosome 03"/>
</dbReference>
<dbReference type="EMBL" id="OW240914">
    <property type="protein sequence ID" value="CAH2274707.1"/>
    <property type="molecule type" value="Genomic_DNA"/>
</dbReference>
<dbReference type="CDD" id="cd12618">
    <property type="entry name" value="RRM2_TIA1"/>
    <property type="match status" value="1"/>
</dbReference>
<dbReference type="FunFam" id="3.30.70.330:FF:000951">
    <property type="entry name" value="nucleolysin TIA-1 isoform X7"/>
    <property type="match status" value="1"/>
</dbReference>
<name>A0AAD1RQ90_PELCU</name>
<dbReference type="Gene3D" id="3.30.70.330">
    <property type="match status" value="3"/>
</dbReference>